<evidence type="ECO:0000256" key="2">
    <source>
        <dbReference type="SAM" id="SignalP"/>
    </source>
</evidence>
<dbReference type="PRINTS" id="PR00811">
    <property type="entry name" value="BCTERIALGSPD"/>
</dbReference>
<dbReference type="GO" id="GO:0015627">
    <property type="term" value="C:type II protein secretion system complex"/>
    <property type="evidence" value="ECO:0007669"/>
    <property type="project" value="TreeGrafter"/>
</dbReference>
<comment type="caution">
    <text evidence="6">The sequence shown here is derived from an EMBL/GenBank/DDBJ whole genome shotgun (WGS) entry which is preliminary data.</text>
</comment>
<feature type="chain" id="PRO_5020419545" evidence="2">
    <location>
        <begin position="26"/>
        <end position="510"/>
    </location>
</feature>
<feature type="domain" description="Type II/III secretion system secretin-like" evidence="3">
    <location>
        <begin position="288"/>
        <end position="455"/>
    </location>
</feature>
<dbReference type="PANTHER" id="PTHR30332">
    <property type="entry name" value="PROBABLE GENERAL SECRETION PATHWAY PROTEIN D"/>
    <property type="match status" value="1"/>
</dbReference>
<feature type="domain" description="BON" evidence="4">
    <location>
        <begin position="131"/>
        <end position="181"/>
    </location>
</feature>
<dbReference type="AlphaFoldDB" id="A0A4Q2UD81"/>
<keyword evidence="7" id="KW-1185">Reference proteome</keyword>
<dbReference type="InterPro" id="IPR004846">
    <property type="entry name" value="T2SS/T3SS_dom"/>
</dbReference>
<dbReference type="InterPro" id="IPR007055">
    <property type="entry name" value="BON_dom"/>
</dbReference>
<evidence type="ECO:0000313" key="7">
    <source>
        <dbReference type="Proteomes" id="UP000290759"/>
    </source>
</evidence>
<comment type="similarity">
    <text evidence="1">Belongs to the bacterial secretin family.</text>
</comment>
<dbReference type="InterPro" id="IPR050810">
    <property type="entry name" value="Bact_Secretion_Sys_Channel"/>
</dbReference>
<evidence type="ECO:0000256" key="1">
    <source>
        <dbReference type="RuleBase" id="RU004003"/>
    </source>
</evidence>
<dbReference type="RefSeq" id="WP_129222935.1">
    <property type="nucleotide sequence ID" value="NZ_QYBB01000001.1"/>
</dbReference>
<dbReference type="Pfam" id="PF13629">
    <property type="entry name" value="T2SS-T3SS_pil_N"/>
    <property type="match status" value="1"/>
</dbReference>
<sequence length="510" mass="52843">MTPAPFRRRAAVAALLLAASAPAGAQTPVLVPRARDAASTPAPNVLKVSPGARTHNITMPVGKSIIVDLPEDAAEIFVGKPEVANATVRTARRLYVMALAKGPTTIFAMDKDGRQVAVLSINVTDRDIGALEGILKTVLPDDDIRVHAVDDTVILTGTVSSAVDAQRAFDIAQAFTGYTAVGSGGSGGAGGGGGGSVSVSAGTPVVVPGRIINSLIIRGQDQVTLKVSIVEVRRDVAKQLGVDLTGDWRSTAAAAATNGLLSSTGAGGTSATLNYLGNRNSLSAKLSAFESNGVAHTIAEPNVTAVSGETAKFQAGGTIPILQSSTAATTLLGLPTCNYIQQQYGVTLNFTPTVLSGGRISLHISTQVVEPDANTSVTAGTCGTIVGFRQRQNETTVELPSGGSIASAGLVQQTSQQTLTGTPGLFNLPILGALFRSRQYQRNESELMIVVTPFISKSLRPDQVSKPDDGFTDSTDPQAILLGRMNRIYSRADNPALAKQYRGRVGFIND</sequence>
<reference evidence="6 7" key="2">
    <citation type="submission" date="2019-02" db="EMBL/GenBank/DDBJ databases">
        <title>'Lichenibacterium ramalinii' gen. nov. sp. nov., 'Lichenibacterium minor' gen. nov. sp. nov.</title>
        <authorList>
            <person name="Pankratov T."/>
        </authorList>
    </citation>
    <scope>NUCLEOTIDE SEQUENCE [LARGE SCALE GENOMIC DNA]</scope>
    <source>
        <strain evidence="6 7">RmlP026</strain>
    </source>
</reference>
<accession>A0A4Q2UD81</accession>
<keyword evidence="2" id="KW-0732">Signal</keyword>
<dbReference type="Pfam" id="PF04972">
    <property type="entry name" value="BON"/>
    <property type="match status" value="1"/>
</dbReference>
<evidence type="ECO:0000259" key="4">
    <source>
        <dbReference type="Pfam" id="PF04972"/>
    </source>
</evidence>
<dbReference type="InterPro" id="IPR001775">
    <property type="entry name" value="GspD/PilQ"/>
</dbReference>
<dbReference type="InterPro" id="IPR032789">
    <property type="entry name" value="T2SS-T3SS_pil_N"/>
</dbReference>
<evidence type="ECO:0000259" key="3">
    <source>
        <dbReference type="Pfam" id="PF00263"/>
    </source>
</evidence>
<evidence type="ECO:0000259" key="5">
    <source>
        <dbReference type="Pfam" id="PF13629"/>
    </source>
</evidence>
<feature type="signal peptide" evidence="2">
    <location>
        <begin position="1"/>
        <end position="25"/>
    </location>
</feature>
<dbReference type="PANTHER" id="PTHR30332:SF17">
    <property type="entry name" value="TYPE IV PILIATION SYSTEM PROTEIN DR_0774-RELATED"/>
    <property type="match status" value="1"/>
</dbReference>
<dbReference type="EMBL" id="QYBB01000001">
    <property type="protein sequence ID" value="RYC34038.1"/>
    <property type="molecule type" value="Genomic_DNA"/>
</dbReference>
<dbReference type="OrthoDB" id="9775455at2"/>
<dbReference type="Pfam" id="PF00263">
    <property type="entry name" value="Secretin"/>
    <property type="match status" value="1"/>
</dbReference>
<dbReference type="Proteomes" id="UP000290759">
    <property type="component" value="Unassembled WGS sequence"/>
</dbReference>
<protein>
    <submittedName>
        <fullName evidence="6">Type II and III secretion system protein family protein</fullName>
    </submittedName>
</protein>
<gene>
    <name evidence="6" type="ORF">D3273_01955</name>
</gene>
<reference evidence="6 7" key="1">
    <citation type="submission" date="2018-12" db="EMBL/GenBank/DDBJ databases">
        <authorList>
            <person name="Grouzdev D.S."/>
            <person name="Krutkina M.S."/>
        </authorList>
    </citation>
    <scope>NUCLEOTIDE SEQUENCE [LARGE SCALE GENOMIC DNA]</scope>
    <source>
        <strain evidence="6 7">RmlP026</strain>
    </source>
</reference>
<proteinExistence type="inferred from homology"/>
<feature type="domain" description="Pilus formation protein N-terminal" evidence="5">
    <location>
        <begin position="55"/>
        <end position="124"/>
    </location>
</feature>
<evidence type="ECO:0000313" key="6">
    <source>
        <dbReference type="EMBL" id="RYC34038.1"/>
    </source>
</evidence>
<dbReference type="GO" id="GO:0009306">
    <property type="term" value="P:protein secretion"/>
    <property type="evidence" value="ECO:0007669"/>
    <property type="project" value="InterPro"/>
</dbReference>
<organism evidence="6 7">
    <name type="scientific">Lichenibacterium minor</name>
    <dbReference type="NCBI Taxonomy" id="2316528"/>
    <lineage>
        <taxon>Bacteria</taxon>
        <taxon>Pseudomonadati</taxon>
        <taxon>Pseudomonadota</taxon>
        <taxon>Alphaproteobacteria</taxon>
        <taxon>Hyphomicrobiales</taxon>
        <taxon>Lichenihabitantaceae</taxon>
        <taxon>Lichenibacterium</taxon>
    </lineage>
</organism>
<name>A0A4Q2UD81_9HYPH</name>